<evidence type="ECO:0000313" key="3">
    <source>
        <dbReference type="Proteomes" id="UP000003879"/>
    </source>
</evidence>
<protein>
    <recommendedName>
        <fullName evidence="1">Lin1244/Lin1753-like N-terminal domain-containing protein</fullName>
    </recommendedName>
</protein>
<dbReference type="InterPro" id="IPR025400">
    <property type="entry name" value="Lin1244/Lin1753-like_N"/>
</dbReference>
<dbReference type="EMBL" id="AGXN01000023">
    <property type="protein sequence ID" value="EIY90135.1"/>
    <property type="molecule type" value="Genomic_DNA"/>
</dbReference>
<sequence>MAIENTEGYPLISWRATIIKTKYMNTQRQTGTCRSLSGHAQRHGREVRPSYEISTSQFSDMKVRRLTRNYGFGGYSIYRYLVSEALYKGEYFLPWCEETARAVASYWNASLEDITRIVDGCVQVGLFNDELYRKHGVLTSAAIQQDYLKLCGMGYIQEEFALSAS</sequence>
<dbReference type="HOGENOM" id="CLU_151133_0_0_10"/>
<dbReference type="PATRIC" id="fig|997883.3.peg.4378"/>
<accession>A0A0E2AJR8</accession>
<dbReference type="RefSeq" id="WP_005800016.1">
    <property type="nucleotide sequence ID" value="NZ_JH724218.1"/>
</dbReference>
<organism evidence="2 3">
    <name type="scientific">Bacteroides fragilis CL07T12C05</name>
    <dbReference type="NCBI Taxonomy" id="997883"/>
    <lineage>
        <taxon>Bacteria</taxon>
        <taxon>Pseudomonadati</taxon>
        <taxon>Bacteroidota</taxon>
        <taxon>Bacteroidia</taxon>
        <taxon>Bacteroidales</taxon>
        <taxon>Bacteroidaceae</taxon>
        <taxon>Bacteroides</taxon>
    </lineage>
</organism>
<dbReference type="PANTHER" id="PTHR39196">
    <property type="entry name" value="PRIMOSOME, DNAD SUBUNIT"/>
    <property type="match status" value="1"/>
</dbReference>
<dbReference type="AlphaFoldDB" id="A0A0E2AJR8"/>
<reference evidence="2 3" key="1">
    <citation type="submission" date="2012-02" db="EMBL/GenBank/DDBJ databases">
        <title>The Genome Sequence of Bacteroides fragilis CL07T12C05.</title>
        <authorList>
            <consortium name="The Broad Institute Genome Sequencing Platform"/>
            <person name="Earl A."/>
            <person name="Ward D."/>
            <person name="Feldgarden M."/>
            <person name="Gevers D."/>
            <person name="Zitomersky N.L."/>
            <person name="Coyne M.J."/>
            <person name="Comstock L.E."/>
            <person name="Young S.K."/>
            <person name="Zeng Q."/>
            <person name="Gargeya S."/>
            <person name="Fitzgerald M."/>
            <person name="Haas B."/>
            <person name="Abouelleil A."/>
            <person name="Alvarado L."/>
            <person name="Arachchi H.M."/>
            <person name="Berlin A."/>
            <person name="Chapman S.B."/>
            <person name="Gearin G."/>
            <person name="Goldberg J."/>
            <person name="Griggs A."/>
            <person name="Gujja S."/>
            <person name="Hansen M."/>
            <person name="Heiman D."/>
            <person name="Howarth C."/>
            <person name="Larimer J."/>
            <person name="Lui A."/>
            <person name="MacDonald P.J.P."/>
            <person name="McCowen C."/>
            <person name="Montmayeur A."/>
            <person name="Murphy C."/>
            <person name="Neiman D."/>
            <person name="Pearson M."/>
            <person name="Priest M."/>
            <person name="Roberts A."/>
            <person name="Saif S."/>
            <person name="Shea T."/>
            <person name="Sisk P."/>
            <person name="Stolte C."/>
            <person name="Sykes S."/>
            <person name="Wortman J."/>
            <person name="Nusbaum C."/>
            <person name="Birren B."/>
        </authorList>
    </citation>
    <scope>NUCLEOTIDE SEQUENCE [LARGE SCALE GENOMIC DNA]</scope>
    <source>
        <strain evidence="2 3">CL07T12C05</strain>
    </source>
</reference>
<feature type="domain" description="Lin1244/Lin1753-like N-terminal" evidence="1">
    <location>
        <begin position="51"/>
        <end position="143"/>
    </location>
</feature>
<comment type="caution">
    <text evidence="2">The sequence shown here is derived from an EMBL/GenBank/DDBJ whole genome shotgun (WGS) entry which is preliminary data.</text>
</comment>
<name>A0A0E2AJR8_BACFG</name>
<dbReference type="Proteomes" id="UP000003879">
    <property type="component" value="Unassembled WGS sequence"/>
</dbReference>
<evidence type="ECO:0000313" key="2">
    <source>
        <dbReference type="EMBL" id="EIY90135.1"/>
    </source>
</evidence>
<evidence type="ECO:0000259" key="1">
    <source>
        <dbReference type="Pfam" id="PF14297"/>
    </source>
</evidence>
<dbReference type="Pfam" id="PF14297">
    <property type="entry name" value="Lin1244_N"/>
    <property type="match status" value="1"/>
</dbReference>
<proteinExistence type="predicted"/>
<gene>
    <name evidence="2" type="ORF">HMPREF1056_04142</name>
</gene>
<dbReference type="PANTHER" id="PTHR39196:SF1">
    <property type="entry name" value="PRIMOSOME, DNAD SUBUNIT"/>
    <property type="match status" value="1"/>
</dbReference>